<dbReference type="PaxDb" id="4097-A0A1S3XS17"/>
<dbReference type="OrthoDB" id="1243335at2759"/>
<evidence type="ECO:0000256" key="1">
    <source>
        <dbReference type="SAM" id="MobiDB-lite"/>
    </source>
</evidence>
<accession>A0A1S3XS17</accession>
<dbReference type="KEGG" id="nta:107768157"/>
<gene>
    <name evidence="2" type="primary">LOC107768157</name>
</gene>
<name>A0A1S3XS17_TOBAC</name>
<feature type="region of interest" description="Disordered" evidence="1">
    <location>
        <begin position="28"/>
        <end position="68"/>
    </location>
</feature>
<dbReference type="AlphaFoldDB" id="A0A1S3XS17"/>
<proteinExistence type="predicted"/>
<reference evidence="2" key="1">
    <citation type="submission" date="2025-08" db="UniProtKB">
        <authorList>
            <consortium name="RefSeq"/>
        </authorList>
    </citation>
    <scope>IDENTIFICATION</scope>
</reference>
<evidence type="ECO:0000313" key="2">
    <source>
        <dbReference type="RefSeq" id="XP_016442746.1"/>
    </source>
</evidence>
<feature type="region of interest" description="Disordered" evidence="1">
    <location>
        <begin position="95"/>
        <end position="120"/>
    </location>
</feature>
<feature type="compositionally biased region" description="Basic residues" evidence="1">
    <location>
        <begin position="51"/>
        <end position="67"/>
    </location>
</feature>
<sequence length="273" mass="28811">MGGRPKIMNILVDLADAARLLQEALTQVGVSGSTSSASVLLRSPRPENKQPKRKRSSVAVKKNKRAKTIAPVSSPEVLITSPPPGPVIGTMMIDDDGEASDDGASLHRRQRSSSTQHNAQSVGLITPTEDDTSELWGEFDLVKNSNSRVGAPIYMPGMMGISIESLPSLVGEHTTTSAAFDAVAFYSSTPSSSFPSSPIPTIATSFPSSSTLAPTIVTSSPPAASDHKGDVPPPSPQFIGIWGKIMLLFLKIPIRGGMLPFQSLPSTTCFLSR</sequence>
<dbReference type="RefSeq" id="XP_016442746.1">
    <property type="nucleotide sequence ID" value="XM_016587260.1"/>
</dbReference>
<feature type="compositionally biased region" description="Low complexity" evidence="1">
    <location>
        <begin position="28"/>
        <end position="43"/>
    </location>
</feature>
<protein>
    <submittedName>
        <fullName evidence="2">Uncharacterized protein</fullName>
    </submittedName>
</protein>
<organism evidence="2">
    <name type="scientific">Nicotiana tabacum</name>
    <name type="common">Common tobacco</name>
    <dbReference type="NCBI Taxonomy" id="4097"/>
    <lineage>
        <taxon>Eukaryota</taxon>
        <taxon>Viridiplantae</taxon>
        <taxon>Streptophyta</taxon>
        <taxon>Embryophyta</taxon>
        <taxon>Tracheophyta</taxon>
        <taxon>Spermatophyta</taxon>
        <taxon>Magnoliopsida</taxon>
        <taxon>eudicotyledons</taxon>
        <taxon>Gunneridae</taxon>
        <taxon>Pentapetalae</taxon>
        <taxon>asterids</taxon>
        <taxon>lamiids</taxon>
        <taxon>Solanales</taxon>
        <taxon>Solanaceae</taxon>
        <taxon>Nicotianoideae</taxon>
        <taxon>Nicotianeae</taxon>
        <taxon>Nicotiana</taxon>
    </lineage>
</organism>